<gene>
    <name evidence="1" type="ORF">GCM10009006_35990</name>
</gene>
<dbReference type="Proteomes" id="UP000656367">
    <property type="component" value="Unassembled WGS sequence"/>
</dbReference>
<evidence type="ECO:0000313" key="2">
    <source>
        <dbReference type="Proteomes" id="UP000656367"/>
    </source>
</evidence>
<organism evidence="1 2">
    <name type="scientific">Haloarcula argentinensis</name>
    <dbReference type="NCBI Taxonomy" id="43776"/>
    <lineage>
        <taxon>Archaea</taxon>
        <taxon>Methanobacteriati</taxon>
        <taxon>Methanobacteriota</taxon>
        <taxon>Stenosarchaea group</taxon>
        <taxon>Halobacteria</taxon>
        <taxon>Halobacteriales</taxon>
        <taxon>Haloarculaceae</taxon>
        <taxon>Haloarcula</taxon>
    </lineage>
</organism>
<name>A0A830FWW3_HALAR</name>
<reference evidence="1" key="1">
    <citation type="journal article" date="2014" name="Int. J. Syst. Evol. Microbiol.">
        <title>Complete genome sequence of Corynebacterium casei LMG S-19264T (=DSM 44701T), isolated from a smear-ripened cheese.</title>
        <authorList>
            <consortium name="US DOE Joint Genome Institute (JGI-PGF)"/>
            <person name="Walter F."/>
            <person name="Albersmeier A."/>
            <person name="Kalinowski J."/>
            <person name="Ruckert C."/>
        </authorList>
    </citation>
    <scope>NUCLEOTIDE SEQUENCE</scope>
    <source>
        <strain evidence="1">JCM 15759</strain>
    </source>
</reference>
<comment type="caution">
    <text evidence="1">The sequence shown here is derived from an EMBL/GenBank/DDBJ whole genome shotgun (WGS) entry which is preliminary data.</text>
</comment>
<accession>A0A830FWW3</accession>
<dbReference type="AlphaFoldDB" id="A0A830FWW3"/>
<reference evidence="1" key="2">
    <citation type="submission" date="2020-09" db="EMBL/GenBank/DDBJ databases">
        <authorList>
            <person name="Sun Q."/>
            <person name="Ohkuma M."/>
        </authorList>
    </citation>
    <scope>NUCLEOTIDE SEQUENCE</scope>
    <source>
        <strain evidence="1">JCM 15759</strain>
    </source>
</reference>
<proteinExistence type="predicted"/>
<dbReference type="EMBL" id="BMON01000007">
    <property type="protein sequence ID" value="GGM51601.1"/>
    <property type="molecule type" value="Genomic_DNA"/>
</dbReference>
<protein>
    <submittedName>
        <fullName evidence="1">Uncharacterized protein</fullName>
    </submittedName>
</protein>
<evidence type="ECO:0000313" key="1">
    <source>
        <dbReference type="EMBL" id="GGM51601.1"/>
    </source>
</evidence>
<sequence length="59" mass="6647">MSVVTGENEVETMNKDHYDAEFSAHPTNNEHSSVDRPSNDIIEMCHTTCAQTCVWTSVF</sequence>